<evidence type="ECO:0000313" key="4">
    <source>
        <dbReference type="Proteomes" id="UP001166286"/>
    </source>
</evidence>
<keyword evidence="4" id="KW-1185">Reference proteome</keyword>
<accession>A0AA39V367</accession>
<dbReference type="InterPro" id="IPR004843">
    <property type="entry name" value="Calcineurin-like_PHP"/>
</dbReference>
<dbReference type="InterPro" id="IPR051693">
    <property type="entry name" value="UPF0046_metallophosphoest"/>
</dbReference>
<reference evidence="3" key="1">
    <citation type="submission" date="2023-03" db="EMBL/GenBank/DDBJ databases">
        <title>Complete genome of Cladonia borealis.</title>
        <authorList>
            <person name="Park H."/>
        </authorList>
    </citation>
    <scope>NUCLEOTIDE SEQUENCE</scope>
    <source>
        <strain evidence="3">ANT050790</strain>
    </source>
</reference>
<dbReference type="PANTHER" id="PTHR12905">
    <property type="entry name" value="METALLOPHOSPHOESTERASE"/>
    <property type="match status" value="1"/>
</dbReference>
<name>A0AA39V367_9LECA</name>
<dbReference type="AlphaFoldDB" id="A0AA39V367"/>
<evidence type="ECO:0000256" key="1">
    <source>
        <dbReference type="SAM" id="MobiDB-lite"/>
    </source>
</evidence>
<dbReference type="Pfam" id="PF00149">
    <property type="entry name" value="Metallophos"/>
    <property type="match status" value="1"/>
</dbReference>
<comment type="caution">
    <text evidence="3">The sequence shown here is derived from an EMBL/GenBank/DDBJ whole genome shotgun (WGS) entry which is preliminary data.</text>
</comment>
<protein>
    <recommendedName>
        <fullName evidence="2">Calcineurin-like phosphoesterase domain-containing protein</fullName>
    </recommendedName>
</protein>
<gene>
    <name evidence="3" type="ORF">JMJ35_003829</name>
</gene>
<dbReference type="Proteomes" id="UP001166286">
    <property type="component" value="Unassembled WGS sequence"/>
</dbReference>
<dbReference type="CDD" id="cd07379">
    <property type="entry name" value="MPP_239FB"/>
    <property type="match status" value="1"/>
</dbReference>
<proteinExistence type="predicted"/>
<sequence>MSPPTIKTRILILSDTHTHPPFPSSPSSPSQPPLPYTSPLPPSDILIHSGDLTLSGRLPEYNSTYNWIAAHPATLKLVIPGNHDVSLDEGWGVWRGEEARGRGVVFLEEGVWRGEVGNGAGVRVYSSPYTPEYQDWAFPYPRHIDRFNPTPSSNTTLPATNPIPAHPAIDIIITHGPPKNILDKTYPSNSHVGCSHLLKAVSRCKPRLHCFGHIHEGWGAERMNWGTGEVRRVEVAQREKVVREKGAYVDLSERSGEGLRWGEETVFVNASIMDVGYKAVNAPWIVDLDLPVWGEIGKPEDDELGG</sequence>
<feature type="domain" description="Calcineurin-like phosphoesterase" evidence="2">
    <location>
        <begin position="9"/>
        <end position="216"/>
    </location>
</feature>
<dbReference type="Gene3D" id="3.60.21.10">
    <property type="match status" value="1"/>
</dbReference>
<feature type="region of interest" description="Disordered" evidence="1">
    <location>
        <begin position="17"/>
        <end position="40"/>
    </location>
</feature>
<dbReference type="PANTHER" id="PTHR12905:SF0">
    <property type="entry name" value="CALCINEURIN-LIKE PHOSPHOESTERASE DOMAIN-CONTAINING PROTEIN"/>
    <property type="match status" value="1"/>
</dbReference>
<organism evidence="3 4">
    <name type="scientific">Cladonia borealis</name>
    <dbReference type="NCBI Taxonomy" id="184061"/>
    <lineage>
        <taxon>Eukaryota</taxon>
        <taxon>Fungi</taxon>
        <taxon>Dikarya</taxon>
        <taxon>Ascomycota</taxon>
        <taxon>Pezizomycotina</taxon>
        <taxon>Lecanoromycetes</taxon>
        <taxon>OSLEUM clade</taxon>
        <taxon>Lecanoromycetidae</taxon>
        <taxon>Lecanorales</taxon>
        <taxon>Lecanorineae</taxon>
        <taxon>Cladoniaceae</taxon>
        <taxon>Cladonia</taxon>
    </lineage>
</organism>
<dbReference type="InterPro" id="IPR029052">
    <property type="entry name" value="Metallo-depent_PP-like"/>
</dbReference>
<dbReference type="GO" id="GO:0016787">
    <property type="term" value="F:hydrolase activity"/>
    <property type="evidence" value="ECO:0007669"/>
    <property type="project" value="InterPro"/>
</dbReference>
<evidence type="ECO:0000259" key="2">
    <source>
        <dbReference type="Pfam" id="PF00149"/>
    </source>
</evidence>
<dbReference type="EMBL" id="JAFEKC020000006">
    <property type="protein sequence ID" value="KAK0514107.1"/>
    <property type="molecule type" value="Genomic_DNA"/>
</dbReference>
<dbReference type="SUPFAM" id="SSF56300">
    <property type="entry name" value="Metallo-dependent phosphatases"/>
    <property type="match status" value="1"/>
</dbReference>
<evidence type="ECO:0000313" key="3">
    <source>
        <dbReference type="EMBL" id="KAK0514107.1"/>
    </source>
</evidence>
<feature type="compositionally biased region" description="Pro residues" evidence="1">
    <location>
        <begin position="20"/>
        <end position="40"/>
    </location>
</feature>